<keyword evidence="3" id="KW-1185">Reference proteome</keyword>
<evidence type="ECO:0000259" key="1">
    <source>
        <dbReference type="Pfam" id="PF12802"/>
    </source>
</evidence>
<dbReference type="EMBL" id="BAAAPU010000008">
    <property type="protein sequence ID" value="GAA1984835.1"/>
    <property type="molecule type" value="Genomic_DNA"/>
</dbReference>
<comment type="caution">
    <text evidence="2">The sequence shown here is derived from an EMBL/GenBank/DDBJ whole genome shotgun (WGS) entry which is preliminary data.</text>
</comment>
<dbReference type="InterPro" id="IPR036388">
    <property type="entry name" value="WH-like_DNA-bd_sf"/>
</dbReference>
<dbReference type="Gene3D" id="1.10.10.10">
    <property type="entry name" value="Winged helix-like DNA-binding domain superfamily/Winged helix DNA-binding domain"/>
    <property type="match status" value="1"/>
</dbReference>
<evidence type="ECO:0000313" key="2">
    <source>
        <dbReference type="EMBL" id="GAA1984835.1"/>
    </source>
</evidence>
<evidence type="ECO:0000313" key="3">
    <source>
        <dbReference type="Proteomes" id="UP001500013"/>
    </source>
</evidence>
<protein>
    <recommendedName>
        <fullName evidence="1">HTH marR-type domain-containing protein</fullName>
    </recommendedName>
</protein>
<organism evidence="2 3">
    <name type="scientific">Terrabacter lapilli</name>
    <dbReference type="NCBI Taxonomy" id="436231"/>
    <lineage>
        <taxon>Bacteria</taxon>
        <taxon>Bacillati</taxon>
        <taxon>Actinomycetota</taxon>
        <taxon>Actinomycetes</taxon>
        <taxon>Micrococcales</taxon>
        <taxon>Intrasporangiaceae</taxon>
        <taxon>Terrabacter</taxon>
    </lineage>
</organism>
<dbReference type="RefSeq" id="WP_344063635.1">
    <property type="nucleotide sequence ID" value="NZ_BAAAPU010000008.1"/>
</dbReference>
<reference evidence="2 3" key="1">
    <citation type="journal article" date="2019" name="Int. J. Syst. Evol. Microbiol.">
        <title>The Global Catalogue of Microorganisms (GCM) 10K type strain sequencing project: providing services to taxonomists for standard genome sequencing and annotation.</title>
        <authorList>
            <consortium name="The Broad Institute Genomics Platform"/>
            <consortium name="The Broad Institute Genome Sequencing Center for Infectious Disease"/>
            <person name="Wu L."/>
            <person name="Ma J."/>
        </authorList>
    </citation>
    <scope>NUCLEOTIDE SEQUENCE [LARGE SCALE GENOMIC DNA]</scope>
    <source>
        <strain evidence="2 3">JCM 15628</strain>
    </source>
</reference>
<dbReference type="Proteomes" id="UP001500013">
    <property type="component" value="Unassembled WGS sequence"/>
</dbReference>
<dbReference type="Pfam" id="PF12802">
    <property type="entry name" value="MarR_2"/>
    <property type="match status" value="1"/>
</dbReference>
<dbReference type="InterPro" id="IPR036390">
    <property type="entry name" value="WH_DNA-bd_sf"/>
</dbReference>
<dbReference type="InterPro" id="IPR000835">
    <property type="entry name" value="HTH_MarR-typ"/>
</dbReference>
<feature type="domain" description="HTH marR-type" evidence="1">
    <location>
        <begin position="10"/>
        <end position="60"/>
    </location>
</feature>
<proteinExistence type="predicted"/>
<gene>
    <name evidence="2" type="ORF">GCM10009817_27860</name>
</gene>
<dbReference type="SUPFAM" id="SSF46785">
    <property type="entry name" value="Winged helix' DNA-binding domain"/>
    <property type="match status" value="1"/>
</dbReference>
<name>A0ABN2SE12_9MICO</name>
<sequence length="93" mass="10402">MGAEWSFLTNHARVLVCIAHDPGLRLRDVAEALGLTERTVFGIVADLTTAGYVVKEKDGRRNRYRIQHHLPLRRPLGREATIGELLELLVAST</sequence>
<accession>A0ABN2SE12</accession>